<feature type="transmembrane region" description="Helical" evidence="1">
    <location>
        <begin position="195"/>
        <end position="215"/>
    </location>
</feature>
<dbReference type="InterPro" id="IPR006694">
    <property type="entry name" value="Fatty_acid_hydroxylase"/>
</dbReference>
<comment type="caution">
    <text evidence="3">The sequence shown here is derived from an EMBL/GenBank/DDBJ whole genome shotgun (WGS) entry which is preliminary data.</text>
</comment>
<gene>
    <name evidence="3" type="ORF">PT974_01467</name>
</gene>
<dbReference type="EMBL" id="JAVFKD010000001">
    <property type="protein sequence ID" value="KAK5999079.1"/>
    <property type="molecule type" value="Genomic_DNA"/>
</dbReference>
<organism evidence="3 4">
    <name type="scientific">Cladobotryum mycophilum</name>
    <dbReference type="NCBI Taxonomy" id="491253"/>
    <lineage>
        <taxon>Eukaryota</taxon>
        <taxon>Fungi</taxon>
        <taxon>Dikarya</taxon>
        <taxon>Ascomycota</taxon>
        <taxon>Pezizomycotina</taxon>
        <taxon>Sordariomycetes</taxon>
        <taxon>Hypocreomycetidae</taxon>
        <taxon>Hypocreales</taxon>
        <taxon>Hypocreaceae</taxon>
        <taxon>Cladobotryum</taxon>
    </lineage>
</organism>
<keyword evidence="1" id="KW-0812">Transmembrane</keyword>
<feature type="transmembrane region" description="Helical" evidence="1">
    <location>
        <begin position="72"/>
        <end position="96"/>
    </location>
</feature>
<sequence length="268" mass="31068">MDVILDYLDPIILDSAYESTRQRILGGLCQSLAQPSHSSLLAKTAQKLEERICAIATDSNVWEQHSAARQCISVFVLIWPLSSFFYLLFGAICYYLNFDPAWRKDPKFHRTQIRSEIKDSLVALLWLNVLTVPIFWAQMNDYAKIYKFGSGSLWYEIAQYPFYVMFSDMGIYVIPTPFAAFAFDPFEAWIMSLPIYAYSFIWPMSDVGQIIILLWTNIWTMLLHDNRDQFHTVHHKNINLNFGQYLTLWDYLGGLIKTQQPSSGLVKA</sequence>
<keyword evidence="1" id="KW-0472">Membrane</keyword>
<name>A0ABR0T4E0_9HYPO</name>
<reference evidence="3 4" key="1">
    <citation type="submission" date="2024-01" db="EMBL/GenBank/DDBJ databases">
        <title>Complete genome of Cladobotryum mycophilum ATHUM6906.</title>
        <authorList>
            <person name="Christinaki A.C."/>
            <person name="Myridakis A.I."/>
            <person name="Kouvelis V.N."/>
        </authorList>
    </citation>
    <scope>NUCLEOTIDE SEQUENCE [LARGE SCALE GENOMIC DNA]</scope>
    <source>
        <strain evidence="3 4">ATHUM6906</strain>
    </source>
</reference>
<evidence type="ECO:0000313" key="3">
    <source>
        <dbReference type="EMBL" id="KAK5999079.1"/>
    </source>
</evidence>
<feature type="transmembrane region" description="Helical" evidence="1">
    <location>
        <begin position="117"/>
        <end position="137"/>
    </location>
</feature>
<keyword evidence="4" id="KW-1185">Reference proteome</keyword>
<feature type="domain" description="Fatty acid hydroxylase" evidence="2">
    <location>
        <begin position="175"/>
        <end position="254"/>
    </location>
</feature>
<evidence type="ECO:0000259" key="2">
    <source>
        <dbReference type="Pfam" id="PF04116"/>
    </source>
</evidence>
<proteinExistence type="predicted"/>
<feature type="transmembrane region" description="Helical" evidence="1">
    <location>
        <begin position="157"/>
        <end position="183"/>
    </location>
</feature>
<evidence type="ECO:0000256" key="1">
    <source>
        <dbReference type="SAM" id="Phobius"/>
    </source>
</evidence>
<dbReference type="Proteomes" id="UP001338125">
    <property type="component" value="Unassembled WGS sequence"/>
</dbReference>
<keyword evidence="1" id="KW-1133">Transmembrane helix</keyword>
<dbReference type="Pfam" id="PF04116">
    <property type="entry name" value="FA_hydroxylase"/>
    <property type="match status" value="1"/>
</dbReference>
<protein>
    <submittedName>
        <fullName evidence="3">Delta(7)-sterol 5(6)-desaturase-like protein</fullName>
    </submittedName>
</protein>
<accession>A0ABR0T4E0</accession>
<evidence type="ECO:0000313" key="4">
    <source>
        <dbReference type="Proteomes" id="UP001338125"/>
    </source>
</evidence>